<gene>
    <name evidence="1" type="ORF">TM35_000052510</name>
</gene>
<dbReference type="Proteomes" id="UP000192257">
    <property type="component" value="Unassembled WGS sequence"/>
</dbReference>
<dbReference type="EMBL" id="NBCO01000005">
    <property type="protein sequence ID" value="ORC91655.1"/>
    <property type="molecule type" value="Genomic_DNA"/>
</dbReference>
<dbReference type="AlphaFoldDB" id="A0A1X0P459"/>
<accession>A0A1X0P459</accession>
<proteinExistence type="predicted"/>
<dbReference type="RefSeq" id="XP_028885721.1">
    <property type="nucleotide sequence ID" value="XM_029022906.1"/>
</dbReference>
<comment type="caution">
    <text evidence="1">The sequence shown here is derived from an EMBL/GenBank/DDBJ whole genome shotgun (WGS) entry which is preliminary data.</text>
</comment>
<protein>
    <submittedName>
        <fullName evidence="1">Uncharacterized protein</fullName>
    </submittedName>
</protein>
<reference evidence="1 2" key="1">
    <citation type="submission" date="2017-03" db="EMBL/GenBank/DDBJ databases">
        <title>An alternative strategy for trypanosome survival in the mammalian bloodstream revealed through genome and transcriptome analysis of the ubiquitous bovine parasite Trypanosoma (Megatrypanum) theileri.</title>
        <authorList>
            <person name="Kelly S."/>
            <person name="Ivens A."/>
            <person name="Mott A."/>
            <person name="O'Neill E."/>
            <person name="Emms D."/>
            <person name="Macleod O."/>
            <person name="Voorheis P."/>
            <person name="Matthews J."/>
            <person name="Matthews K."/>
            <person name="Carrington M."/>
        </authorList>
    </citation>
    <scope>NUCLEOTIDE SEQUENCE [LARGE SCALE GENOMIC DNA]</scope>
    <source>
        <strain evidence="1">Edinburgh</strain>
    </source>
</reference>
<keyword evidence="2" id="KW-1185">Reference proteome</keyword>
<name>A0A1X0P459_9TRYP</name>
<evidence type="ECO:0000313" key="1">
    <source>
        <dbReference type="EMBL" id="ORC91655.1"/>
    </source>
</evidence>
<sequence>MSKDMLNAFYNQEKRNEVHAPLLEISCVRVKCSHTTPAARTSLESLNNNVPHPYNGCVCYQRCRGWQVLRRGKKKGSFINSVLSQFYPISLALDDKFVWSCGRNIPQFKCDNRRRAIFKKK</sequence>
<evidence type="ECO:0000313" key="2">
    <source>
        <dbReference type="Proteomes" id="UP000192257"/>
    </source>
</evidence>
<organism evidence="1 2">
    <name type="scientific">Trypanosoma theileri</name>
    <dbReference type="NCBI Taxonomy" id="67003"/>
    <lineage>
        <taxon>Eukaryota</taxon>
        <taxon>Discoba</taxon>
        <taxon>Euglenozoa</taxon>
        <taxon>Kinetoplastea</taxon>
        <taxon>Metakinetoplastina</taxon>
        <taxon>Trypanosomatida</taxon>
        <taxon>Trypanosomatidae</taxon>
        <taxon>Trypanosoma</taxon>
    </lineage>
</organism>
<dbReference type="VEuPathDB" id="TriTrypDB:TM35_000052510"/>
<dbReference type="GeneID" id="39982686"/>